<proteinExistence type="inferred from homology"/>
<dbReference type="Pfam" id="PF01263">
    <property type="entry name" value="Aldose_epim"/>
    <property type="match status" value="1"/>
</dbReference>
<organism evidence="8 9">
    <name type="scientific">Basidiobolus ranarum</name>
    <dbReference type="NCBI Taxonomy" id="34480"/>
    <lineage>
        <taxon>Eukaryota</taxon>
        <taxon>Fungi</taxon>
        <taxon>Fungi incertae sedis</taxon>
        <taxon>Zoopagomycota</taxon>
        <taxon>Entomophthoromycotina</taxon>
        <taxon>Basidiobolomycetes</taxon>
        <taxon>Basidiobolales</taxon>
        <taxon>Basidiobolaceae</taxon>
        <taxon>Basidiobolus</taxon>
    </lineage>
</organism>
<evidence type="ECO:0000256" key="3">
    <source>
        <dbReference type="ARBA" id="ARBA00006206"/>
    </source>
</evidence>
<dbReference type="PROSITE" id="PS00545">
    <property type="entry name" value="ALDOSE_1_EPIMERASE"/>
    <property type="match status" value="1"/>
</dbReference>
<comment type="caution">
    <text evidence="8">The sequence shown here is derived from an EMBL/GenBank/DDBJ whole genome shotgun (WGS) entry which is preliminary data.</text>
</comment>
<evidence type="ECO:0000256" key="4">
    <source>
        <dbReference type="ARBA" id="ARBA00013185"/>
    </source>
</evidence>
<accession>A0ABR2WZQ4</accession>
<evidence type="ECO:0000256" key="5">
    <source>
        <dbReference type="ARBA" id="ARBA00023235"/>
    </source>
</evidence>
<gene>
    <name evidence="8" type="ORF">K7432_003588</name>
</gene>
<dbReference type="PANTHER" id="PTHR10091">
    <property type="entry name" value="ALDOSE-1-EPIMERASE"/>
    <property type="match status" value="1"/>
</dbReference>
<dbReference type="SUPFAM" id="SSF74650">
    <property type="entry name" value="Galactose mutarotase-like"/>
    <property type="match status" value="1"/>
</dbReference>
<comment type="pathway">
    <text evidence="2 7">Carbohydrate metabolism; hexose metabolism.</text>
</comment>
<dbReference type="InterPro" id="IPR014718">
    <property type="entry name" value="GH-type_carb-bd"/>
</dbReference>
<evidence type="ECO:0000256" key="7">
    <source>
        <dbReference type="PIRNR" id="PIRNR005096"/>
    </source>
</evidence>
<keyword evidence="6 7" id="KW-0119">Carbohydrate metabolism</keyword>
<comment type="catalytic activity">
    <reaction evidence="1 7">
        <text>alpha-D-glucose = beta-D-glucose</text>
        <dbReference type="Rhea" id="RHEA:10264"/>
        <dbReference type="ChEBI" id="CHEBI:15903"/>
        <dbReference type="ChEBI" id="CHEBI:17925"/>
        <dbReference type="EC" id="5.1.3.3"/>
    </reaction>
</comment>
<evidence type="ECO:0000256" key="6">
    <source>
        <dbReference type="ARBA" id="ARBA00023277"/>
    </source>
</evidence>
<dbReference type="CDD" id="cd09019">
    <property type="entry name" value="galactose_mutarotase_like"/>
    <property type="match status" value="1"/>
</dbReference>
<evidence type="ECO:0000313" key="8">
    <source>
        <dbReference type="EMBL" id="KAK9766959.1"/>
    </source>
</evidence>
<dbReference type="InterPro" id="IPR015443">
    <property type="entry name" value="Aldose_1-epimerase"/>
</dbReference>
<dbReference type="Gene3D" id="2.70.98.10">
    <property type="match status" value="1"/>
</dbReference>
<evidence type="ECO:0000256" key="1">
    <source>
        <dbReference type="ARBA" id="ARBA00001614"/>
    </source>
</evidence>
<dbReference type="EC" id="5.1.3.3" evidence="4 7"/>
<evidence type="ECO:0000313" key="9">
    <source>
        <dbReference type="Proteomes" id="UP001479436"/>
    </source>
</evidence>
<dbReference type="Proteomes" id="UP001479436">
    <property type="component" value="Unassembled WGS sequence"/>
</dbReference>
<protein>
    <recommendedName>
        <fullName evidence="4 7">Aldose 1-epimerase</fullName>
        <ecNumber evidence="4 7">5.1.3.3</ecNumber>
    </recommendedName>
</protein>
<sequence>MPVQKSLISKEDEVYEYSLTNQSGELTVKILNFGATVTHLLFRDNQGVSRDLLLGFDTYEEYLKVRKEGNNPYFGCVVGRTAGRIVNAKFTLNSKEYELSANEAPNHLHGGLVGFDSKVWKSRIISESPACVEFSHLSVDGEEGYPGNFEISIRYTVTEDNELKLEYDGGLTSSNPEDQKTLASLTNHMYFNLSGSELESTVTNHTLQSECKYVLELGGDLLPTGALLPVNTIQGLDFSKESKMGDNMALLPQKGFDHVFVLKKPDHIDDKLEYAATVKSIKTGISVVMHTSEPSFVLYSSNFLDGSLPAKHSTQSKATSYQQYAGLCLEGCRYPNAINNPEWQSQVILGKQDRYHQTTVYKFDRS</sequence>
<dbReference type="InterPro" id="IPR018052">
    <property type="entry name" value="Ald1_epimerase_CS"/>
</dbReference>
<dbReference type="PANTHER" id="PTHR10091:SF0">
    <property type="entry name" value="GALACTOSE MUTAROTASE"/>
    <property type="match status" value="1"/>
</dbReference>
<evidence type="ECO:0000256" key="2">
    <source>
        <dbReference type="ARBA" id="ARBA00005028"/>
    </source>
</evidence>
<dbReference type="EMBL" id="JASJQH010000111">
    <property type="protein sequence ID" value="KAK9766959.1"/>
    <property type="molecule type" value="Genomic_DNA"/>
</dbReference>
<keyword evidence="5 7" id="KW-0413">Isomerase</keyword>
<keyword evidence="9" id="KW-1185">Reference proteome</keyword>
<reference evidence="8 9" key="1">
    <citation type="submission" date="2023-04" db="EMBL/GenBank/DDBJ databases">
        <title>Genome of Basidiobolus ranarum AG-B5.</title>
        <authorList>
            <person name="Stajich J.E."/>
            <person name="Carter-House D."/>
            <person name="Gryganskyi A."/>
        </authorList>
    </citation>
    <scope>NUCLEOTIDE SEQUENCE [LARGE SCALE GENOMIC DNA]</scope>
    <source>
        <strain evidence="8 9">AG-B5</strain>
    </source>
</reference>
<dbReference type="InterPro" id="IPR011013">
    <property type="entry name" value="Gal_mutarotase_sf_dom"/>
</dbReference>
<name>A0ABR2WZQ4_9FUNG</name>
<comment type="similarity">
    <text evidence="3 7">Belongs to the aldose epimerase family.</text>
</comment>
<dbReference type="PIRSF" id="PIRSF005096">
    <property type="entry name" value="GALM"/>
    <property type="match status" value="1"/>
</dbReference>
<dbReference type="InterPro" id="IPR047215">
    <property type="entry name" value="Galactose_mutarotase-like"/>
</dbReference>
<dbReference type="InterPro" id="IPR008183">
    <property type="entry name" value="Aldose_1/G6P_1-epimerase"/>
</dbReference>